<evidence type="ECO:0000313" key="3">
    <source>
        <dbReference type="EMBL" id="KAE9390165.1"/>
    </source>
</evidence>
<keyword evidence="1" id="KW-0378">Hydrolase</keyword>
<dbReference type="GO" id="GO:0016788">
    <property type="term" value="F:hydrolase activity, acting on ester bonds"/>
    <property type="evidence" value="ECO:0007669"/>
    <property type="project" value="UniProtKB-ARBA"/>
</dbReference>
<dbReference type="InterPro" id="IPR050261">
    <property type="entry name" value="FrsA_esterase"/>
</dbReference>
<dbReference type="InterPro" id="IPR029058">
    <property type="entry name" value="AB_hydrolase_fold"/>
</dbReference>
<dbReference type="InterPro" id="IPR000383">
    <property type="entry name" value="Xaa-Pro-like_dom"/>
</dbReference>
<evidence type="ECO:0000313" key="4">
    <source>
        <dbReference type="Proteomes" id="UP000799118"/>
    </source>
</evidence>
<dbReference type="AlphaFoldDB" id="A0A6A4GYN3"/>
<accession>A0A6A4GYN3</accession>
<evidence type="ECO:0000256" key="1">
    <source>
        <dbReference type="ARBA" id="ARBA00022801"/>
    </source>
</evidence>
<protein>
    <submittedName>
        <fullName evidence="3">Alpha/beta-hydrolase</fullName>
    </submittedName>
</protein>
<organism evidence="3 4">
    <name type="scientific">Gymnopus androsaceus JB14</name>
    <dbReference type="NCBI Taxonomy" id="1447944"/>
    <lineage>
        <taxon>Eukaryota</taxon>
        <taxon>Fungi</taxon>
        <taxon>Dikarya</taxon>
        <taxon>Basidiomycota</taxon>
        <taxon>Agaricomycotina</taxon>
        <taxon>Agaricomycetes</taxon>
        <taxon>Agaricomycetidae</taxon>
        <taxon>Agaricales</taxon>
        <taxon>Marasmiineae</taxon>
        <taxon>Omphalotaceae</taxon>
        <taxon>Gymnopus</taxon>
    </lineage>
</organism>
<gene>
    <name evidence="3" type="ORF">BT96DRAFT_967824</name>
</gene>
<dbReference type="Proteomes" id="UP000799118">
    <property type="component" value="Unassembled WGS sequence"/>
</dbReference>
<dbReference type="EMBL" id="ML769668">
    <property type="protein sequence ID" value="KAE9390165.1"/>
    <property type="molecule type" value="Genomic_DNA"/>
</dbReference>
<feature type="domain" description="Xaa-Pro dipeptidyl-peptidase-like" evidence="2">
    <location>
        <begin position="18"/>
        <end position="149"/>
    </location>
</feature>
<keyword evidence="4" id="KW-1185">Reference proteome</keyword>
<proteinExistence type="predicted"/>
<reference evidence="3" key="1">
    <citation type="journal article" date="2019" name="Environ. Microbiol.">
        <title>Fungal ecological strategies reflected in gene transcription - a case study of two litter decomposers.</title>
        <authorList>
            <person name="Barbi F."/>
            <person name="Kohler A."/>
            <person name="Barry K."/>
            <person name="Baskaran P."/>
            <person name="Daum C."/>
            <person name="Fauchery L."/>
            <person name="Ihrmark K."/>
            <person name="Kuo A."/>
            <person name="LaButti K."/>
            <person name="Lipzen A."/>
            <person name="Morin E."/>
            <person name="Grigoriev I.V."/>
            <person name="Henrissat B."/>
            <person name="Lindahl B."/>
            <person name="Martin F."/>
        </authorList>
    </citation>
    <scope>NUCLEOTIDE SEQUENCE</scope>
    <source>
        <strain evidence="3">JB14</strain>
    </source>
</reference>
<name>A0A6A4GYN3_9AGAR</name>
<dbReference type="Pfam" id="PF02129">
    <property type="entry name" value="Peptidase_S15"/>
    <property type="match status" value="1"/>
</dbReference>
<dbReference type="SUPFAM" id="SSF53474">
    <property type="entry name" value="alpha/beta-Hydrolases"/>
    <property type="match status" value="1"/>
</dbReference>
<dbReference type="PANTHER" id="PTHR22946">
    <property type="entry name" value="DIENELACTONE HYDROLASE DOMAIN-CONTAINING PROTEIN-RELATED"/>
    <property type="match status" value="1"/>
</dbReference>
<dbReference type="Gene3D" id="3.40.50.1820">
    <property type="entry name" value="alpha/beta hydrolase"/>
    <property type="match status" value="1"/>
</dbReference>
<sequence length="304" mass="33095">MFDAVSRETIQIPSVEKGLNLDVWFYKPQGSGPYPVVIAGHGMTAIKEAGLSAFGEAWASSAGFASLILDYRFFGDSDGEPRNFLSLKKQLEDYKSVIKWARERPETFRNDKIVVMGSALSGITVANLLLQDPGLAAGMAHCPLLDGYSTLLALPFNVRLGFWAIVDYVRGKLGLSPVFIPAVGEPDTFAVLNTPSAKPGFEGMLAQGNKRISDTLNIVPARIIIEFMGARLGRNLKDAHSKYLIVLAQEDDIFPNRIAREVAAAAPEKVILVEAPGGHFEIMEGGKGFEININAQISFLRELL</sequence>
<dbReference type="PANTHER" id="PTHR22946:SF9">
    <property type="entry name" value="POLYKETIDE TRANSFERASE AF380"/>
    <property type="match status" value="1"/>
</dbReference>
<evidence type="ECO:0000259" key="2">
    <source>
        <dbReference type="Pfam" id="PF02129"/>
    </source>
</evidence>
<dbReference type="OrthoDB" id="2498029at2759"/>